<keyword evidence="3" id="KW-1185">Reference proteome</keyword>
<reference evidence="2 3" key="1">
    <citation type="submission" date="2021-02" db="EMBL/GenBank/DDBJ databases">
        <authorList>
            <person name="Park J.-S."/>
        </authorList>
    </citation>
    <scope>NUCLEOTIDE SEQUENCE [LARGE SCALE GENOMIC DNA]</scope>
    <source>
        <strain evidence="2 3">188UL20-2</strain>
    </source>
</reference>
<dbReference type="InterPro" id="IPR014710">
    <property type="entry name" value="RmlC-like_jellyroll"/>
</dbReference>
<comment type="caution">
    <text evidence="2">The sequence shown here is derived from an EMBL/GenBank/DDBJ whole genome shotgun (WGS) entry which is preliminary data.</text>
</comment>
<dbReference type="Gene3D" id="2.60.120.10">
    <property type="entry name" value="Jelly Rolls"/>
    <property type="match status" value="1"/>
</dbReference>
<name>A0ABS2HLS4_9VIBR</name>
<evidence type="ECO:0000259" key="1">
    <source>
        <dbReference type="PROSITE" id="PS50042"/>
    </source>
</evidence>
<sequence>MYVVLALSDAFVMPILAEFSQLLNAERFPRIVELFLQSAIKKSYQAGETIVFQNQQLDHLGLLQHGEAEIEIISFEGDMLIAEKFFAGTVLSAAAFLDGKTSPAAVVAATQCTVLFVPYSKLRQDPALNSEAVLLAGLCAAGLYRMAEQLMSSSLLLPLKERVMQRLTRLNREDGEVIITAEKLATYLAVSKHRVHRILNDLEKEQRIENSYGAVRLLGRD</sequence>
<gene>
    <name evidence="2" type="ORF">JQC93_12180</name>
</gene>
<dbReference type="CDD" id="cd00038">
    <property type="entry name" value="CAP_ED"/>
    <property type="match status" value="1"/>
</dbReference>
<dbReference type="InterPro" id="IPR036388">
    <property type="entry name" value="WH-like_DNA-bd_sf"/>
</dbReference>
<feature type="domain" description="Cyclic nucleotide-binding" evidence="1">
    <location>
        <begin position="19"/>
        <end position="124"/>
    </location>
</feature>
<organism evidence="2 3">
    <name type="scientific">Vibrio ulleungensis</name>
    <dbReference type="NCBI Taxonomy" id="2807619"/>
    <lineage>
        <taxon>Bacteria</taxon>
        <taxon>Pseudomonadati</taxon>
        <taxon>Pseudomonadota</taxon>
        <taxon>Gammaproteobacteria</taxon>
        <taxon>Vibrionales</taxon>
        <taxon>Vibrionaceae</taxon>
        <taxon>Vibrio</taxon>
    </lineage>
</organism>
<proteinExistence type="predicted"/>
<dbReference type="SUPFAM" id="SSF46785">
    <property type="entry name" value="Winged helix' DNA-binding domain"/>
    <property type="match status" value="1"/>
</dbReference>
<dbReference type="SUPFAM" id="SSF51206">
    <property type="entry name" value="cAMP-binding domain-like"/>
    <property type="match status" value="1"/>
</dbReference>
<dbReference type="InterPro" id="IPR018490">
    <property type="entry name" value="cNMP-bd_dom_sf"/>
</dbReference>
<dbReference type="InterPro" id="IPR000595">
    <property type="entry name" value="cNMP-bd_dom"/>
</dbReference>
<dbReference type="Gene3D" id="1.10.10.10">
    <property type="entry name" value="Winged helix-like DNA-binding domain superfamily/Winged helix DNA-binding domain"/>
    <property type="match status" value="1"/>
</dbReference>
<dbReference type="Proteomes" id="UP000809621">
    <property type="component" value="Unassembled WGS sequence"/>
</dbReference>
<protein>
    <submittedName>
        <fullName evidence="2">Crp/Fnr family transcriptional regulator</fullName>
    </submittedName>
</protein>
<dbReference type="PROSITE" id="PS50042">
    <property type="entry name" value="CNMP_BINDING_3"/>
    <property type="match status" value="1"/>
</dbReference>
<evidence type="ECO:0000313" key="3">
    <source>
        <dbReference type="Proteomes" id="UP000809621"/>
    </source>
</evidence>
<evidence type="ECO:0000313" key="2">
    <source>
        <dbReference type="EMBL" id="MBM7037163.1"/>
    </source>
</evidence>
<dbReference type="RefSeq" id="WP_205158717.1">
    <property type="nucleotide sequence ID" value="NZ_JAFEUM010000004.1"/>
</dbReference>
<dbReference type="InterPro" id="IPR036390">
    <property type="entry name" value="WH_DNA-bd_sf"/>
</dbReference>
<accession>A0ABS2HLS4</accession>
<dbReference type="Pfam" id="PF00027">
    <property type="entry name" value="cNMP_binding"/>
    <property type="match status" value="1"/>
</dbReference>
<dbReference type="EMBL" id="JAFEUM010000004">
    <property type="protein sequence ID" value="MBM7037163.1"/>
    <property type="molecule type" value="Genomic_DNA"/>
</dbReference>
<dbReference type="SMART" id="SM00100">
    <property type="entry name" value="cNMP"/>
    <property type="match status" value="1"/>
</dbReference>